<evidence type="ECO:0000313" key="3">
    <source>
        <dbReference type="EMBL" id="KAL0262932.1"/>
    </source>
</evidence>
<gene>
    <name evidence="3" type="ORF">SLS55_001906</name>
</gene>
<evidence type="ECO:0000313" key="4">
    <source>
        <dbReference type="Proteomes" id="UP001430584"/>
    </source>
</evidence>
<reference evidence="3 4" key="1">
    <citation type="submission" date="2024-02" db="EMBL/GenBank/DDBJ databases">
        <title>De novo assembly and annotation of 12 fungi associated with fruit tree decline syndrome in Ontario, Canada.</title>
        <authorList>
            <person name="Sulman M."/>
            <person name="Ellouze W."/>
            <person name="Ilyukhin E."/>
        </authorList>
    </citation>
    <scope>NUCLEOTIDE SEQUENCE [LARGE SCALE GENOMIC DNA]</scope>
    <source>
        <strain evidence="3 4">FDS-637</strain>
    </source>
</reference>
<protein>
    <submittedName>
        <fullName evidence="3">Uncharacterized protein</fullName>
    </submittedName>
</protein>
<accession>A0ABR3CQM4</accession>
<feature type="region of interest" description="Disordered" evidence="1">
    <location>
        <begin position="1"/>
        <end position="25"/>
    </location>
</feature>
<keyword evidence="2" id="KW-0472">Membrane</keyword>
<feature type="transmembrane region" description="Helical" evidence="2">
    <location>
        <begin position="117"/>
        <end position="136"/>
    </location>
</feature>
<name>A0ABR3CQM4_9PEZI</name>
<dbReference type="Proteomes" id="UP001430584">
    <property type="component" value="Unassembled WGS sequence"/>
</dbReference>
<organism evidence="3 4">
    <name type="scientific">Diplodia seriata</name>
    <dbReference type="NCBI Taxonomy" id="420778"/>
    <lineage>
        <taxon>Eukaryota</taxon>
        <taxon>Fungi</taxon>
        <taxon>Dikarya</taxon>
        <taxon>Ascomycota</taxon>
        <taxon>Pezizomycotina</taxon>
        <taxon>Dothideomycetes</taxon>
        <taxon>Dothideomycetes incertae sedis</taxon>
        <taxon>Botryosphaeriales</taxon>
        <taxon>Botryosphaeriaceae</taxon>
        <taxon>Diplodia</taxon>
    </lineage>
</organism>
<proteinExistence type="predicted"/>
<keyword evidence="2" id="KW-1133">Transmembrane helix</keyword>
<keyword evidence="4" id="KW-1185">Reference proteome</keyword>
<evidence type="ECO:0000256" key="1">
    <source>
        <dbReference type="SAM" id="MobiDB-lite"/>
    </source>
</evidence>
<dbReference type="EMBL" id="JAJVCZ030000002">
    <property type="protein sequence ID" value="KAL0262932.1"/>
    <property type="molecule type" value="Genomic_DNA"/>
</dbReference>
<comment type="caution">
    <text evidence="3">The sequence shown here is derived from an EMBL/GenBank/DDBJ whole genome shotgun (WGS) entry which is preliminary data.</text>
</comment>
<dbReference type="RefSeq" id="XP_066635961.1">
    <property type="nucleotide sequence ID" value="XM_066773394.1"/>
</dbReference>
<sequence length="137" mass="14600">MTTSYASGKQVDGRTVQPAATKSTHPGLSVMRPICAARKTLGYKNLLVRYSSDVDDPEKYAIRAEPTPNALRRRTNIGVPPQVTRLFADALVMSFAVGCGMGILESIALIISGTWPGLIVGSAFLPLGGFPASNYIM</sequence>
<keyword evidence="2" id="KW-0812">Transmembrane</keyword>
<feature type="transmembrane region" description="Helical" evidence="2">
    <location>
        <begin position="90"/>
        <end position="111"/>
    </location>
</feature>
<dbReference type="GeneID" id="92005991"/>
<evidence type="ECO:0000256" key="2">
    <source>
        <dbReference type="SAM" id="Phobius"/>
    </source>
</evidence>